<proteinExistence type="predicted"/>
<dbReference type="RefSeq" id="WP_283488478.1">
    <property type="nucleotide sequence ID" value="NZ_CP125947.1"/>
</dbReference>
<feature type="transmembrane region" description="Helical" evidence="6">
    <location>
        <begin position="158"/>
        <end position="179"/>
    </location>
</feature>
<evidence type="ECO:0000256" key="2">
    <source>
        <dbReference type="ARBA" id="ARBA00022475"/>
    </source>
</evidence>
<dbReference type="Pfam" id="PF01810">
    <property type="entry name" value="LysE"/>
    <property type="match status" value="1"/>
</dbReference>
<comment type="subcellular location">
    <subcellularLocation>
        <location evidence="1">Cell membrane</location>
        <topology evidence="1">Multi-pass membrane protein</topology>
    </subcellularLocation>
</comment>
<name>A0ABY8SYT6_9BURK</name>
<dbReference type="PANTHER" id="PTHR30086:SF20">
    <property type="entry name" value="ARGININE EXPORTER PROTEIN ARGO-RELATED"/>
    <property type="match status" value="1"/>
</dbReference>
<feature type="transmembrane region" description="Helical" evidence="6">
    <location>
        <begin position="44"/>
        <end position="67"/>
    </location>
</feature>
<accession>A0ABY8SYT6</accession>
<dbReference type="EMBL" id="CP125947">
    <property type="protein sequence ID" value="WHS67449.1"/>
    <property type="molecule type" value="Genomic_DNA"/>
</dbReference>
<keyword evidence="4 6" id="KW-1133">Transmembrane helix</keyword>
<keyword evidence="2" id="KW-1003">Cell membrane</keyword>
<keyword evidence="5 6" id="KW-0472">Membrane</keyword>
<evidence type="ECO:0000313" key="8">
    <source>
        <dbReference type="Proteomes" id="UP001240697"/>
    </source>
</evidence>
<protein>
    <submittedName>
        <fullName evidence="7">LysE/ArgO family amino acid transporter</fullName>
    </submittedName>
</protein>
<sequence>MFASDLSSAWLAGFTVCISLIVSIGAQNLYVLRQAVQGEHVRACVTWCVISDAVLVAIGVAGMSQMLEQRPGLAYYLTLGGAVFLLAYGLFALRRMWLAPDAALNADERADKRSLAPRSLMSVMAALAAITLLNPHVYLDTVLLMGSIGAQQQGVSRWTYVMGAASASLSWFVLLAFAGQRMKGIFANPKAWRVMDGITGVMMLALAWWVASGVMQMD</sequence>
<reference evidence="7 8" key="1">
    <citation type="submission" date="2023-05" db="EMBL/GenBank/DDBJ databases">
        <authorList>
            <person name="Yin Y."/>
            <person name="Lu Z."/>
        </authorList>
    </citation>
    <scope>NUCLEOTIDE SEQUENCE [LARGE SCALE GENOMIC DNA]</scope>
    <source>
        <strain evidence="7 8">ZM22</strain>
    </source>
</reference>
<evidence type="ECO:0000256" key="6">
    <source>
        <dbReference type="SAM" id="Phobius"/>
    </source>
</evidence>
<organism evidence="7 8">
    <name type="scientific">Comamonas resistens</name>
    <dbReference type="NCBI Taxonomy" id="3046670"/>
    <lineage>
        <taxon>Bacteria</taxon>
        <taxon>Pseudomonadati</taxon>
        <taxon>Pseudomonadota</taxon>
        <taxon>Betaproteobacteria</taxon>
        <taxon>Burkholderiales</taxon>
        <taxon>Comamonadaceae</taxon>
        <taxon>Comamonas</taxon>
    </lineage>
</organism>
<gene>
    <name evidence="7" type="ORF">QMY55_10210</name>
</gene>
<feature type="transmembrane region" description="Helical" evidence="6">
    <location>
        <begin position="73"/>
        <end position="93"/>
    </location>
</feature>
<dbReference type="PANTHER" id="PTHR30086">
    <property type="entry name" value="ARGININE EXPORTER PROTEIN ARGO"/>
    <property type="match status" value="1"/>
</dbReference>
<dbReference type="InterPro" id="IPR001123">
    <property type="entry name" value="LeuE-type"/>
</dbReference>
<feature type="transmembrane region" description="Helical" evidence="6">
    <location>
        <begin position="12"/>
        <end position="32"/>
    </location>
</feature>
<feature type="transmembrane region" description="Helical" evidence="6">
    <location>
        <begin position="191"/>
        <end position="211"/>
    </location>
</feature>
<evidence type="ECO:0000256" key="4">
    <source>
        <dbReference type="ARBA" id="ARBA00022989"/>
    </source>
</evidence>
<evidence type="ECO:0000256" key="5">
    <source>
        <dbReference type="ARBA" id="ARBA00023136"/>
    </source>
</evidence>
<dbReference type="Proteomes" id="UP001240697">
    <property type="component" value="Chromosome"/>
</dbReference>
<evidence type="ECO:0000256" key="1">
    <source>
        <dbReference type="ARBA" id="ARBA00004651"/>
    </source>
</evidence>
<evidence type="ECO:0000256" key="3">
    <source>
        <dbReference type="ARBA" id="ARBA00022692"/>
    </source>
</evidence>
<feature type="transmembrane region" description="Helical" evidence="6">
    <location>
        <begin position="119"/>
        <end position="138"/>
    </location>
</feature>
<keyword evidence="3 6" id="KW-0812">Transmembrane</keyword>
<evidence type="ECO:0000313" key="7">
    <source>
        <dbReference type="EMBL" id="WHS67449.1"/>
    </source>
</evidence>
<keyword evidence="8" id="KW-1185">Reference proteome</keyword>